<dbReference type="InterPro" id="IPR029058">
    <property type="entry name" value="AB_hydrolase_fold"/>
</dbReference>
<dbReference type="EMBL" id="AMQQ01000023">
    <property type="protein sequence ID" value="EKJ94829.1"/>
    <property type="molecule type" value="Genomic_DNA"/>
</dbReference>
<dbReference type="PANTHER" id="PTHR43433">
    <property type="entry name" value="HYDROLASE, ALPHA/BETA FOLD FAMILY PROTEIN"/>
    <property type="match status" value="1"/>
</dbReference>
<reference evidence="3 4" key="1">
    <citation type="journal article" date="2013" name="Genome Announc.">
        <title>Genome Sequence of Rhizobium lupini HPC(L) Isolated from Saline Desert Soil, Kutch (Gujarat).</title>
        <authorList>
            <person name="Agarwal L."/>
            <person name="Purohit H.J."/>
        </authorList>
    </citation>
    <scope>NUCLEOTIDE SEQUENCE [LARGE SCALE GENOMIC DNA]</scope>
    <source>
        <strain evidence="4">HPC(L)</strain>
    </source>
</reference>
<keyword evidence="4" id="KW-1185">Reference proteome</keyword>
<feature type="domain" description="AB hydrolase-1" evidence="2">
    <location>
        <begin position="24"/>
        <end position="261"/>
    </location>
</feature>
<sequence length="276" mass="30355">MTTVTALDGAQLFYKDWGPKDAQPIMFHHGWPVSSDEWDNQMRFFLSHGFRVIAHDRRGHGRSDQISGGHEIDIYASDVAAIVDALDLREVIHVGHSVGGGEVVRYAGQAKRGRLVKAVLIGAVPPLMAKTAKNPDGIGIEIFDSFRAALSTNRAQFFLDMAEGPFYGFDRSGARVSQGLIQNWWRQGMAGSAKAQYECIKAFSETDFTEDLTALKVPVLILHGDDDQVVSARISAYKTINLVSDGTLKTYLGLPHGLYATHPNVVNADLLQFVLR</sequence>
<dbReference type="PRINTS" id="PR00412">
    <property type="entry name" value="EPOXHYDRLASE"/>
</dbReference>
<dbReference type="GO" id="GO:0016787">
    <property type="term" value="F:hydrolase activity"/>
    <property type="evidence" value="ECO:0007669"/>
    <property type="project" value="UniProtKB-KW"/>
</dbReference>
<evidence type="ECO:0000313" key="4">
    <source>
        <dbReference type="Proteomes" id="UP000017668"/>
    </source>
</evidence>
<dbReference type="Gene3D" id="3.40.50.1820">
    <property type="entry name" value="alpha/beta hydrolase"/>
    <property type="match status" value="1"/>
</dbReference>
<name>A0ABN0HJM1_RHILU</name>
<dbReference type="Proteomes" id="UP000017668">
    <property type="component" value="Unassembled WGS sequence"/>
</dbReference>
<gene>
    <name evidence="3" type="ORF">C241_16128</name>
</gene>
<comment type="similarity">
    <text evidence="1">Belongs to the AB hydrolase superfamily. Bacterial non-heme haloperoxidase / perhydrolase family.</text>
</comment>
<dbReference type="InterPro" id="IPR000639">
    <property type="entry name" value="Epox_hydrolase-like"/>
</dbReference>
<evidence type="ECO:0000256" key="1">
    <source>
        <dbReference type="ARBA" id="ARBA00038128"/>
    </source>
</evidence>
<evidence type="ECO:0000259" key="2">
    <source>
        <dbReference type="Pfam" id="PF00561"/>
    </source>
</evidence>
<evidence type="ECO:0000313" key="3">
    <source>
        <dbReference type="EMBL" id="EKJ94829.1"/>
    </source>
</evidence>
<dbReference type="Pfam" id="PF00561">
    <property type="entry name" value="Abhydrolase_1"/>
    <property type="match status" value="1"/>
</dbReference>
<dbReference type="PANTHER" id="PTHR43433:SF3">
    <property type="entry name" value="NON-HEME CHLOROPEROXIDASE"/>
    <property type="match status" value="1"/>
</dbReference>
<keyword evidence="3" id="KW-0378">Hydrolase</keyword>
<organism evidence="3 4">
    <name type="scientific">Bradyrhizobium lupini HPC(L)</name>
    <dbReference type="NCBI Taxonomy" id="1229491"/>
    <lineage>
        <taxon>Bacteria</taxon>
        <taxon>Pseudomonadati</taxon>
        <taxon>Pseudomonadota</taxon>
        <taxon>Alphaproteobacteria</taxon>
        <taxon>Hyphomicrobiales</taxon>
        <taxon>Nitrobacteraceae</taxon>
        <taxon>Bradyrhizobium</taxon>
    </lineage>
</organism>
<dbReference type="RefSeq" id="WP_006699208.1">
    <property type="nucleotide sequence ID" value="NZ_AMQQ01000023.1"/>
</dbReference>
<comment type="caution">
    <text evidence="3">The sequence shown here is derived from an EMBL/GenBank/DDBJ whole genome shotgun (WGS) entry which is preliminary data.</text>
</comment>
<dbReference type="PRINTS" id="PR00111">
    <property type="entry name" value="ABHYDROLASE"/>
</dbReference>
<dbReference type="InterPro" id="IPR000073">
    <property type="entry name" value="AB_hydrolase_1"/>
</dbReference>
<accession>A0ABN0HJM1</accession>
<proteinExistence type="inferred from homology"/>
<dbReference type="SUPFAM" id="SSF53474">
    <property type="entry name" value="alpha/beta-Hydrolases"/>
    <property type="match status" value="1"/>
</dbReference>
<dbReference type="InterPro" id="IPR050471">
    <property type="entry name" value="AB_hydrolase"/>
</dbReference>
<protein>
    <submittedName>
        <fullName evidence="3">Alpha/beta hydrolase</fullName>
    </submittedName>
</protein>